<dbReference type="KEGG" id="cthr:CTHT_0038600"/>
<feature type="compositionally biased region" description="Basic and acidic residues" evidence="7">
    <location>
        <begin position="331"/>
        <end position="351"/>
    </location>
</feature>
<dbReference type="InterPro" id="IPR003388">
    <property type="entry name" value="Reticulon"/>
</dbReference>
<dbReference type="STRING" id="759272.G0S8M4"/>
<evidence type="ECO:0000256" key="2">
    <source>
        <dbReference type="ARBA" id="ARBA00022692"/>
    </source>
</evidence>
<evidence type="ECO:0000313" key="10">
    <source>
        <dbReference type="Proteomes" id="UP000008066"/>
    </source>
</evidence>
<evidence type="ECO:0000256" key="5">
    <source>
        <dbReference type="ARBA" id="ARBA00023136"/>
    </source>
</evidence>
<evidence type="ECO:0000313" key="9">
    <source>
        <dbReference type="EMBL" id="EGS21984.1"/>
    </source>
</evidence>
<evidence type="ECO:0000256" key="6">
    <source>
        <dbReference type="RuleBase" id="RU363132"/>
    </source>
</evidence>
<evidence type="ECO:0000256" key="4">
    <source>
        <dbReference type="ARBA" id="ARBA00022989"/>
    </source>
</evidence>
<dbReference type="PROSITE" id="PS50845">
    <property type="entry name" value="RETICULON"/>
    <property type="match status" value="1"/>
</dbReference>
<keyword evidence="10" id="KW-1185">Reference proteome</keyword>
<evidence type="ECO:0000256" key="3">
    <source>
        <dbReference type="ARBA" id="ARBA00022824"/>
    </source>
</evidence>
<gene>
    <name evidence="9" type="ORF">CTHT_0038600</name>
</gene>
<evidence type="ECO:0000259" key="8">
    <source>
        <dbReference type="PROSITE" id="PS50845"/>
    </source>
</evidence>
<comment type="subcellular location">
    <subcellularLocation>
        <location evidence="1 6">Endoplasmic reticulum membrane</location>
        <topology evidence="1 6">Multi-pass membrane protein</topology>
    </subcellularLocation>
</comment>
<keyword evidence="5 6" id="KW-0472">Membrane</keyword>
<dbReference type="OrthoDB" id="567788at2759"/>
<feature type="compositionally biased region" description="Basic and acidic residues" evidence="7">
    <location>
        <begin position="78"/>
        <end position="89"/>
    </location>
</feature>
<evidence type="ECO:0000256" key="7">
    <source>
        <dbReference type="SAM" id="MobiDB-lite"/>
    </source>
</evidence>
<feature type="region of interest" description="Disordered" evidence="7">
    <location>
        <begin position="1"/>
        <end position="31"/>
    </location>
</feature>
<dbReference type="EMBL" id="GL988041">
    <property type="protein sequence ID" value="EGS21984.1"/>
    <property type="molecule type" value="Genomic_DNA"/>
</dbReference>
<dbReference type="Proteomes" id="UP000008066">
    <property type="component" value="Unassembled WGS sequence"/>
</dbReference>
<dbReference type="HOGENOM" id="CLU_046578_1_0_1"/>
<dbReference type="GeneID" id="18257898"/>
<dbReference type="AlphaFoldDB" id="G0S8M4"/>
<feature type="region of interest" description="Disordered" evidence="7">
    <location>
        <begin position="312"/>
        <end position="358"/>
    </location>
</feature>
<dbReference type="GO" id="GO:0005789">
    <property type="term" value="C:endoplasmic reticulum membrane"/>
    <property type="evidence" value="ECO:0007669"/>
    <property type="project" value="UniProtKB-SubCell"/>
</dbReference>
<dbReference type="Pfam" id="PF02453">
    <property type="entry name" value="Reticulon"/>
    <property type="match status" value="1"/>
</dbReference>
<proteinExistence type="predicted"/>
<sequence>MADVSEAFPSSKCEKFDATRPADDHESTIGGSTDEIAYAAAVAAADAADNGAASLTNGPVADHDNTSTASSAAASSTKKSDTMPLERHSSPPPYTASYRSLFAEILSWSNPQHSALAYASIVSLIVVVRYFDVLRWALKLSWMALGTAVLVETIGKAVFDASLASRLRPRTYYTISRETLDAVIGDTHELLNFFIVEGQRLLFVENVNLSVAAAVTAFISYFLVKFLPYWFLALLATTITFFGPLIYLKNQEAIDAQLKHAQDLVAAQTAQLRSVAQQHTEHAAQIAKQYAGEYTSKAQALIKGAHGRNGGAPLKAEGFPAAPKNEPFPEAPKEEPKKVEGEESESEKAGETEPLIAH</sequence>
<dbReference type="OMA" id="AFPSSKC"/>
<organism evidence="10">
    <name type="scientific">Chaetomium thermophilum (strain DSM 1495 / CBS 144.50 / IMI 039719)</name>
    <name type="common">Thermochaetoides thermophila</name>
    <dbReference type="NCBI Taxonomy" id="759272"/>
    <lineage>
        <taxon>Eukaryota</taxon>
        <taxon>Fungi</taxon>
        <taxon>Dikarya</taxon>
        <taxon>Ascomycota</taxon>
        <taxon>Pezizomycotina</taxon>
        <taxon>Sordariomycetes</taxon>
        <taxon>Sordariomycetidae</taxon>
        <taxon>Sordariales</taxon>
        <taxon>Chaetomiaceae</taxon>
        <taxon>Thermochaetoides</taxon>
    </lineage>
</organism>
<name>G0S8M4_CHATD</name>
<feature type="compositionally biased region" description="Low complexity" evidence="7">
    <location>
        <begin position="66"/>
        <end position="77"/>
    </location>
</feature>
<dbReference type="eggNOG" id="KOG1792">
    <property type="taxonomic scope" value="Eukaryota"/>
</dbReference>
<reference evidence="9 10" key="1">
    <citation type="journal article" date="2011" name="Cell">
        <title>Insight into structure and assembly of the nuclear pore complex by utilizing the genome of a eukaryotic thermophile.</title>
        <authorList>
            <person name="Amlacher S."/>
            <person name="Sarges P."/>
            <person name="Flemming D."/>
            <person name="van Noort V."/>
            <person name="Kunze R."/>
            <person name="Devos D.P."/>
            <person name="Arumugam M."/>
            <person name="Bork P."/>
            <person name="Hurt E."/>
        </authorList>
    </citation>
    <scope>NUCLEOTIDE SEQUENCE [LARGE SCALE GENOMIC DNA]</scope>
    <source>
        <strain evidence="10">DSM 1495 / CBS 144.50 / IMI 039719</strain>
    </source>
</reference>
<feature type="region of interest" description="Disordered" evidence="7">
    <location>
        <begin position="55"/>
        <end position="91"/>
    </location>
</feature>
<accession>G0S8M4</accession>
<feature type="transmembrane region" description="Helical" evidence="6">
    <location>
        <begin position="201"/>
        <end position="223"/>
    </location>
</feature>
<keyword evidence="4 6" id="KW-1133">Transmembrane helix</keyword>
<evidence type="ECO:0000256" key="1">
    <source>
        <dbReference type="ARBA" id="ARBA00004477"/>
    </source>
</evidence>
<keyword evidence="3 6" id="KW-0256">Endoplasmic reticulum</keyword>
<feature type="domain" description="Reticulon" evidence="8">
    <location>
        <begin position="102"/>
        <end position="299"/>
    </location>
</feature>
<feature type="transmembrane region" description="Helical" evidence="6">
    <location>
        <begin position="229"/>
        <end position="248"/>
    </location>
</feature>
<dbReference type="RefSeq" id="XP_006694280.1">
    <property type="nucleotide sequence ID" value="XM_006694217.1"/>
</dbReference>
<feature type="compositionally biased region" description="Basic and acidic residues" evidence="7">
    <location>
        <begin position="12"/>
        <end position="27"/>
    </location>
</feature>
<protein>
    <recommendedName>
        <fullName evidence="6">Reticulon-like protein</fullName>
    </recommendedName>
</protein>
<keyword evidence="2 6" id="KW-0812">Transmembrane</keyword>